<reference evidence="1" key="1">
    <citation type="submission" date="2022-06" db="EMBL/GenBank/DDBJ databases">
        <title>Genome Sequence of Candolleomyces eurysporus.</title>
        <authorList>
            <person name="Buettner E."/>
        </authorList>
    </citation>
    <scope>NUCLEOTIDE SEQUENCE</scope>
    <source>
        <strain evidence="1">VTCC 930004</strain>
    </source>
</reference>
<dbReference type="EMBL" id="JANBPK010000379">
    <property type="protein sequence ID" value="KAJ2935719.1"/>
    <property type="molecule type" value="Genomic_DNA"/>
</dbReference>
<dbReference type="AlphaFoldDB" id="A0A9W8JKF6"/>
<proteinExistence type="predicted"/>
<gene>
    <name evidence="1" type="ORF">H1R20_g1375</name>
</gene>
<evidence type="ECO:0000313" key="1">
    <source>
        <dbReference type="EMBL" id="KAJ2935719.1"/>
    </source>
</evidence>
<sequence>MVRFSTVLRNLSTTVADNLSDANTNAPSCHQSGTATLLDSAVITVNQWSDYPKPPQSFLERDWLDAHIAFLPQALSGLTGATPCTLSEESCASRIVGPLLSAFINCLIATYSIVTDLLRTIPV</sequence>
<accession>A0A9W8JKF6</accession>
<name>A0A9W8JKF6_9AGAR</name>
<feature type="non-terminal residue" evidence="1">
    <location>
        <position position="123"/>
    </location>
</feature>
<organism evidence="1 2">
    <name type="scientific">Candolleomyces eurysporus</name>
    <dbReference type="NCBI Taxonomy" id="2828524"/>
    <lineage>
        <taxon>Eukaryota</taxon>
        <taxon>Fungi</taxon>
        <taxon>Dikarya</taxon>
        <taxon>Basidiomycota</taxon>
        <taxon>Agaricomycotina</taxon>
        <taxon>Agaricomycetes</taxon>
        <taxon>Agaricomycetidae</taxon>
        <taxon>Agaricales</taxon>
        <taxon>Agaricineae</taxon>
        <taxon>Psathyrellaceae</taxon>
        <taxon>Candolleomyces</taxon>
    </lineage>
</organism>
<comment type="caution">
    <text evidence="1">The sequence shown here is derived from an EMBL/GenBank/DDBJ whole genome shotgun (WGS) entry which is preliminary data.</text>
</comment>
<evidence type="ECO:0000313" key="2">
    <source>
        <dbReference type="Proteomes" id="UP001140091"/>
    </source>
</evidence>
<protein>
    <submittedName>
        <fullName evidence="1">Uncharacterized protein</fullName>
    </submittedName>
</protein>
<dbReference type="Proteomes" id="UP001140091">
    <property type="component" value="Unassembled WGS sequence"/>
</dbReference>
<keyword evidence="2" id="KW-1185">Reference proteome</keyword>